<feature type="coiled-coil region" evidence="1">
    <location>
        <begin position="51"/>
        <end position="78"/>
    </location>
</feature>
<gene>
    <name evidence="3" type="ORF">SAMN06296427_11136</name>
</gene>
<evidence type="ECO:0000256" key="1">
    <source>
        <dbReference type="SAM" id="Coils"/>
    </source>
</evidence>
<name>A0A1W2CUU6_9FLAO</name>
<dbReference type="AlphaFoldDB" id="A0A1W2CUU6"/>
<evidence type="ECO:0000313" key="4">
    <source>
        <dbReference type="Proteomes" id="UP000192393"/>
    </source>
</evidence>
<dbReference type="Proteomes" id="UP000192393">
    <property type="component" value="Unassembled WGS sequence"/>
</dbReference>
<evidence type="ECO:0000313" key="3">
    <source>
        <dbReference type="EMBL" id="SMC88458.1"/>
    </source>
</evidence>
<feature type="transmembrane region" description="Helical" evidence="2">
    <location>
        <begin position="31"/>
        <end position="51"/>
    </location>
</feature>
<keyword evidence="2" id="KW-0812">Transmembrane</keyword>
<keyword evidence="4" id="KW-1185">Reference proteome</keyword>
<proteinExistence type="predicted"/>
<reference evidence="3 4" key="1">
    <citation type="submission" date="2017-04" db="EMBL/GenBank/DDBJ databases">
        <authorList>
            <person name="Afonso C.L."/>
            <person name="Miller P.J."/>
            <person name="Scott M.A."/>
            <person name="Spackman E."/>
            <person name="Goraichik I."/>
            <person name="Dimitrov K.M."/>
            <person name="Suarez D.L."/>
            <person name="Swayne D.E."/>
        </authorList>
    </citation>
    <scope>NUCLEOTIDE SEQUENCE [LARGE SCALE GENOMIC DNA]</scope>
    <source>
        <strain evidence="3 4">CGMCC 1.12708</strain>
    </source>
</reference>
<dbReference type="OrthoDB" id="1447428at2"/>
<evidence type="ECO:0000256" key="2">
    <source>
        <dbReference type="SAM" id="Phobius"/>
    </source>
</evidence>
<dbReference type="Pfam" id="PF19579">
    <property type="entry name" value="FtsL_2"/>
    <property type="match status" value="1"/>
</dbReference>
<dbReference type="STRING" id="1434700.SAMN06296427_11136"/>
<sequence length="116" mass="13331">MAKRKNTKSNISVKDILKGKFLVDDGSMQNWRFVMFLMLLAFISISSSHWIDKKVVQINKLDEEVSSLKSQYTDAHRLLMGLQLEPEIIRQSASIGISLTEEQPYVLIKKVYDSQP</sequence>
<dbReference type="InterPro" id="IPR045755">
    <property type="entry name" value="FtsL-like"/>
</dbReference>
<keyword evidence="2" id="KW-1133">Transmembrane helix</keyword>
<keyword evidence="1" id="KW-0175">Coiled coil</keyword>
<protein>
    <recommendedName>
        <fullName evidence="5">Cell division protein FtsL</fullName>
    </recommendedName>
</protein>
<keyword evidence="2" id="KW-0472">Membrane</keyword>
<organism evidence="3 4">
    <name type="scientific">Moheibacter sediminis</name>
    <dbReference type="NCBI Taxonomy" id="1434700"/>
    <lineage>
        <taxon>Bacteria</taxon>
        <taxon>Pseudomonadati</taxon>
        <taxon>Bacteroidota</taxon>
        <taxon>Flavobacteriia</taxon>
        <taxon>Flavobacteriales</taxon>
        <taxon>Weeksellaceae</taxon>
        <taxon>Moheibacter</taxon>
    </lineage>
</organism>
<dbReference type="RefSeq" id="WP_084018933.1">
    <property type="nucleotide sequence ID" value="NZ_FWXS01000011.1"/>
</dbReference>
<accession>A0A1W2CUU6</accession>
<dbReference type="EMBL" id="FWXS01000011">
    <property type="protein sequence ID" value="SMC88458.1"/>
    <property type="molecule type" value="Genomic_DNA"/>
</dbReference>
<evidence type="ECO:0008006" key="5">
    <source>
        <dbReference type="Google" id="ProtNLM"/>
    </source>
</evidence>